<comment type="caution">
    <text evidence="2">The sequence shown here is derived from an EMBL/GenBank/DDBJ whole genome shotgun (WGS) entry which is preliminary data.</text>
</comment>
<evidence type="ECO:0000256" key="1">
    <source>
        <dbReference type="SAM" id="SignalP"/>
    </source>
</evidence>
<proteinExistence type="predicted"/>
<dbReference type="PATRIC" id="fig|1127699.3.peg.974"/>
<dbReference type="HOGENOM" id="CLU_556495_0_0_10"/>
<reference evidence="2 3" key="1">
    <citation type="submission" date="2012-05" db="EMBL/GenBank/DDBJ databases">
        <authorList>
            <person name="Weinstock G."/>
            <person name="Sodergren E."/>
            <person name="Lobos E.A."/>
            <person name="Fulton L."/>
            <person name="Fulton R."/>
            <person name="Courtney L."/>
            <person name="Fronick C."/>
            <person name="O'Laughlin M."/>
            <person name="Godfrey J."/>
            <person name="Wilson R.M."/>
            <person name="Miner T."/>
            <person name="Farmer C."/>
            <person name="Delehaunty K."/>
            <person name="Cordes M."/>
            <person name="Minx P."/>
            <person name="Tomlinson C."/>
            <person name="Chen J."/>
            <person name="Wollam A."/>
            <person name="Pepin K.H."/>
            <person name="Bhonagiri V."/>
            <person name="Zhang X."/>
            <person name="Suruliraj S."/>
            <person name="Warren W."/>
            <person name="Mitreva M."/>
            <person name="Mardis E.R."/>
            <person name="Wilson R.K."/>
        </authorList>
    </citation>
    <scope>NUCLEOTIDE SEQUENCE [LARGE SCALE GENOMIC DNA]</scope>
    <source>
        <strain evidence="2 3">F0055</strain>
    </source>
</reference>
<protein>
    <recommendedName>
        <fullName evidence="4">Transglycosylase SLT domain-containing protein</fullName>
    </recommendedName>
</protein>
<keyword evidence="3" id="KW-1185">Reference proteome</keyword>
<name>L1NDR4_9BACT</name>
<evidence type="ECO:0000313" key="3">
    <source>
        <dbReference type="Proteomes" id="UP000010433"/>
    </source>
</evidence>
<feature type="chain" id="PRO_5003954317" description="Transglycosylase SLT domain-containing protein" evidence="1">
    <location>
        <begin position="27"/>
        <end position="447"/>
    </location>
</feature>
<dbReference type="AlphaFoldDB" id="L1NDR4"/>
<organism evidence="2 3">
    <name type="scientific">Hoylesella saccharolytica F0055</name>
    <dbReference type="NCBI Taxonomy" id="1127699"/>
    <lineage>
        <taxon>Bacteria</taxon>
        <taxon>Pseudomonadati</taxon>
        <taxon>Bacteroidota</taxon>
        <taxon>Bacteroidia</taxon>
        <taxon>Bacteroidales</taxon>
        <taxon>Prevotellaceae</taxon>
        <taxon>Hoylesella</taxon>
    </lineage>
</organism>
<evidence type="ECO:0008006" key="4">
    <source>
        <dbReference type="Google" id="ProtNLM"/>
    </source>
</evidence>
<sequence length="447" mass="50307">MIKINQLINVSAVIAFTFVIATPAAAKLNKMHKAVNSYAEKTAGNAAQDGNKRMSKSDRAKSLVVLHQEDFTPSNEALAANAFANNESVPENFSKSYKDLYAAYEHLDSYYFPLQPYYKYPILYALGEQQLIYPWARFLKEAKKILAFPVGTNLGDITIGLVGYDDGVTELVSADGQKLAMHADELFRYPMAARFFADPNCNESVWNLAMLLAYNNGRFRAVKAYTTAQNFGVADAKRGWMFPYSDGGECNEREALMKLMAREVVDIDLIAKCVLQLYQGMENEKDSTKKALYLIAGNELYKQVLMAHTDFSANTSKLNKQLMYYTRYNDTPEYSEIVDAAIVKPEPPTMALKPGALDKQLNAQVLRIIRQQYPDIIRVVVINDAWKVHTNGIVPTDRAVMAWAVYRNKKGKLEAHDYSFCQDYQGGGRYGALRYKGVGMTTVYVKQ</sequence>
<dbReference type="STRING" id="1127699.HMPREF9151_01056"/>
<accession>L1NDR4</accession>
<feature type="signal peptide" evidence="1">
    <location>
        <begin position="1"/>
        <end position="26"/>
    </location>
</feature>
<evidence type="ECO:0000313" key="2">
    <source>
        <dbReference type="EMBL" id="EKY01317.1"/>
    </source>
</evidence>
<gene>
    <name evidence="2" type="ORF">HMPREF9151_01056</name>
</gene>
<dbReference type="Proteomes" id="UP000010433">
    <property type="component" value="Unassembled WGS sequence"/>
</dbReference>
<dbReference type="EMBL" id="AMEP01000071">
    <property type="protein sequence ID" value="EKY01317.1"/>
    <property type="molecule type" value="Genomic_DNA"/>
</dbReference>
<keyword evidence="1" id="KW-0732">Signal</keyword>
<dbReference type="RefSeq" id="WP_009162270.1">
    <property type="nucleotide sequence ID" value="NZ_KB290987.1"/>
</dbReference>